<keyword evidence="3" id="KW-0274">FAD</keyword>
<accession>A0AAV9PUY4</accession>
<reference evidence="8 9" key="1">
    <citation type="submission" date="2023-06" db="EMBL/GenBank/DDBJ databases">
        <title>Black Yeasts Isolated from many extreme environments.</title>
        <authorList>
            <person name="Coleine C."/>
            <person name="Stajich J.E."/>
            <person name="Selbmann L."/>
        </authorList>
    </citation>
    <scope>NUCLEOTIDE SEQUENCE [LARGE SCALE GENOMIC DNA]</scope>
    <source>
        <strain evidence="8 9">CCFEE 5887</strain>
    </source>
</reference>
<evidence type="ECO:0000256" key="6">
    <source>
        <dbReference type="SAM" id="MobiDB-lite"/>
    </source>
</evidence>
<sequence length="208" mass="22501">MAYVEGSPIPTPNYPTGSHQFLSPLQKAQQHNGMNGHSVPPFALDVAIVGAGVGGLSAAIALRREGFNVTVYEGASVLSEPVDACVKLGAGIQVPPNSARLLHSWGLETAMRKKSVIPESMIWRRWQNGTKIAHTRLNPEFQGLFGTPYYVTHRAHLHEVLHEHAVALGAKIELRNRVVRYDPDEASFVTDQGATIHADLVVAADGKS</sequence>
<dbReference type="Proteomes" id="UP001345827">
    <property type="component" value="Unassembled WGS sequence"/>
</dbReference>
<evidence type="ECO:0000256" key="4">
    <source>
        <dbReference type="ARBA" id="ARBA00023002"/>
    </source>
</evidence>
<evidence type="ECO:0000256" key="1">
    <source>
        <dbReference type="ARBA" id="ARBA00007992"/>
    </source>
</evidence>
<feature type="domain" description="FAD-binding" evidence="7">
    <location>
        <begin position="44"/>
        <end position="207"/>
    </location>
</feature>
<organism evidence="8 9">
    <name type="scientific">Vermiconidia calcicola</name>
    <dbReference type="NCBI Taxonomy" id="1690605"/>
    <lineage>
        <taxon>Eukaryota</taxon>
        <taxon>Fungi</taxon>
        <taxon>Dikarya</taxon>
        <taxon>Ascomycota</taxon>
        <taxon>Pezizomycotina</taxon>
        <taxon>Dothideomycetes</taxon>
        <taxon>Dothideomycetidae</taxon>
        <taxon>Mycosphaerellales</taxon>
        <taxon>Extremaceae</taxon>
        <taxon>Vermiconidia</taxon>
    </lineage>
</organism>
<protein>
    <recommendedName>
        <fullName evidence="7">FAD-binding domain-containing protein</fullName>
    </recommendedName>
</protein>
<dbReference type="EMBL" id="JAXLQG010000037">
    <property type="protein sequence ID" value="KAK5527680.1"/>
    <property type="molecule type" value="Genomic_DNA"/>
</dbReference>
<dbReference type="InterPro" id="IPR002938">
    <property type="entry name" value="FAD-bd"/>
</dbReference>
<dbReference type="SUPFAM" id="SSF51905">
    <property type="entry name" value="FAD/NAD(P)-binding domain"/>
    <property type="match status" value="1"/>
</dbReference>
<comment type="caution">
    <text evidence="8">The sequence shown here is derived from an EMBL/GenBank/DDBJ whole genome shotgun (WGS) entry which is preliminary data.</text>
</comment>
<dbReference type="Gene3D" id="3.50.50.60">
    <property type="entry name" value="FAD/NAD(P)-binding domain"/>
    <property type="match status" value="1"/>
</dbReference>
<keyword evidence="2" id="KW-0285">Flavoprotein</keyword>
<dbReference type="InterPro" id="IPR036188">
    <property type="entry name" value="FAD/NAD-bd_sf"/>
</dbReference>
<comment type="similarity">
    <text evidence="1">Belongs to the paxM FAD-dependent monooxygenase family.</text>
</comment>
<evidence type="ECO:0000256" key="3">
    <source>
        <dbReference type="ARBA" id="ARBA00022827"/>
    </source>
</evidence>
<evidence type="ECO:0000313" key="9">
    <source>
        <dbReference type="Proteomes" id="UP001345827"/>
    </source>
</evidence>
<keyword evidence="5" id="KW-0503">Monooxygenase</keyword>
<evidence type="ECO:0000313" key="8">
    <source>
        <dbReference type="EMBL" id="KAK5527680.1"/>
    </source>
</evidence>
<dbReference type="PANTHER" id="PTHR13789">
    <property type="entry name" value="MONOOXYGENASE"/>
    <property type="match status" value="1"/>
</dbReference>
<gene>
    <name evidence="8" type="ORF">LTR25_011003</name>
</gene>
<evidence type="ECO:0000259" key="7">
    <source>
        <dbReference type="Pfam" id="PF01494"/>
    </source>
</evidence>
<dbReference type="AlphaFoldDB" id="A0AAV9PUY4"/>
<keyword evidence="4" id="KW-0560">Oxidoreductase</keyword>
<dbReference type="PRINTS" id="PR00420">
    <property type="entry name" value="RNGMNOXGNASE"/>
</dbReference>
<dbReference type="Pfam" id="PF01494">
    <property type="entry name" value="FAD_binding_3"/>
    <property type="match status" value="1"/>
</dbReference>
<name>A0AAV9PUY4_9PEZI</name>
<dbReference type="GO" id="GO:0071949">
    <property type="term" value="F:FAD binding"/>
    <property type="evidence" value="ECO:0007669"/>
    <property type="project" value="InterPro"/>
</dbReference>
<dbReference type="GO" id="GO:0004497">
    <property type="term" value="F:monooxygenase activity"/>
    <property type="evidence" value="ECO:0007669"/>
    <property type="project" value="UniProtKB-KW"/>
</dbReference>
<proteinExistence type="inferred from homology"/>
<keyword evidence="9" id="KW-1185">Reference proteome</keyword>
<dbReference type="InterPro" id="IPR050493">
    <property type="entry name" value="FAD-dep_Monooxygenase_BioMet"/>
</dbReference>
<feature type="region of interest" description="Disordered" evidence="6">
    <location>
        <begin position="1"/>
        <end position="20"/>
    </location>
</feature>
<evidence type="ECO:0000256" key="2">
    <source>
        <dbReference type="ARBA" id="ARBA00022630"/>
    </source>
</evidence>
<evidence type="ECO:0000256" key="5">
    <source>
        <dbReference type="ARBA" id="ARBA00023033"/>
    </source>
</evidence>
<dbReference type="PANTHER" id="PTHR13789:SF306">
    <property type="entry name" value="HYDROXYLASE, PUTATIVE-RELATED"/>
    <property type="match status" value="1"/>
</dbReference>